<name>A0A914YR54_9BILA</name>
<dbReference type="Gene3D" id="3.20.20.100">
    <property type="entry name" value="NADP-dependent oxidoreductase domain"/>
    <property type="match status" value="1"/>
</dbReference>
<keyword evidence="2" id="KW-0560">Oxidoreductase</keyword>
<dbReference type="PANTHER" id="PTHR43827:SF3">
    <property type="entry name" value="NADP-DEPENDENT OXIDOREDUCTASE DOMAIN-CONTAINING PROTEIN"/>
    <property type="match status" value="1"/>
</dbReference>
<evidence type="ECO:0000313" key="3">
    <source>
        <dbReference type="Proteomes" id="UP000887577"/>
    </source>
</evidence>
<dbReference type="InterPro" id="IPR020471">
    <property type="entry name" value="AKR"/>
</dbReference>
<evidence type="ECO:0000313" key="4">
    <source>
        <dbReference type="WBParaSite" id="PSU_v2.g19860.t1"/>
    </source>
</evidence>
<reference evidence="4" key="1">
    <citation type="submission" date="2022-11" db="UniProtKB">
        <authorList>
            <consortium name="WormBaseParasite"/>
        </authorList>
    </citation>
    <scope>IDENTIFICATION</scope>
</reference>
<dbReference type="WBParaSite" id="PSU_v2.g19860.t1">
    <property type="protein sequence ID" value="PSU_v2.g19860.t1"/>
    <property type="gene ID" value="PSU_v2.g19860"/>
</dbReference>
<proteinExistence type="predicted"/>
<organism evidence="3 4">
    <name type="scientific">Panagrolaimus superbus</name>
    <dbReference type="NCBI Taxonomy" id="310955"/>
    <lineage>
        <taxon>Eukaryota</taxon>
        <taxon>Metazoa</taxon>
        <taxon>Ecdysozoa</taxon>
        <taxon>Nematoda</taxon>
        <taxon>Chromadorea</taxon>
        <taxon>Rhabditida</taxon>
        <taxon>Tylenchina</taxon>
        <taxon>Panagrolaimomorpha</taxon>
        <taxon>Panagrolaimoidea</taxon>
        <taxon>Panagrolaimidae</taxon>
        <taxon>Panagrolaimus</taxon>
    </lineage>
</organism>
<dbReference type="AlphaFoldDB" id="A0A914YR54"/>
<keyword evidence="1" id="KW-0521">NADP</keyword>
<accession>A0A914YR54</accession>
<keyword evidence="3" id="KW-1185">Reference proteome</keyword>
<dbReference type="InterPro" id="IPR036812">
    <property type="entry name" value="NAD(P)_OxRdtase_dom_sf"/>
</dbReference>
<evidence type="ECO:0000256" key="1">
    <source>
        <dbReference type="ARBA" id="ARBA00022857"/>
    </source>
</evidence>
<evidence type="ECO:0000256" key="2">
    <source>
        <dbReference type="ARBA" id="ARBA00023002"/>
    </source>
</evidence>
<dbReference type="SUPFAM" id="SSF51430">
    <property type="entry name" value="NAD(P)-linked oxidoreductase"/>
    <property type="match status" value="1"/>
</dbReference>
<dbReference type="GO" id="GO:0016616">
    <property type="term" value="F:oxidoreductase activity, acting on the CH-OH group of donors, NAD or NADP as acceptor"/>
    <property type="evidence" value="ECO:0007669"/>
    <property type="project" value="UniProtKB-ARBA"/>
</dbReference>
<protein>
    <submittedName>
        <fullName evidence="4">Uncharacterized protein</fullName>
    </submittedName>
</protein>
<dbReference type="Proteomes" id="UP000887577">
    <property type="component" value="Unplaced"/>
</dbReference>
<dbReference type="PANTHER" id="PTHR43827">
    <property type="entry name" value="2,5-DIKETO-D-GLUCONIC ACID REDUCTASE"/>
    <property type="match status" value="1"/>
</dbReference>
<sequence length="67" mass="7596">MLRWQIQLGNMVITKSNSPERQRDNMDIFSFELSEADMAAIASLDQADGRLGPDPELFRLPKSTVQD</sequence>